<name>A0A0N0BFV8_9HYME</name>
<accession>A0A0N0BFV8</accession>
<reference evidence="1 2" key="1">
    <citation type="submission" date="2015-07" db="EMBL/GenBank/DDBJ databases">
        <title>The genome of Melipona quadrifasciata.</title>
        <authorList>
            <person name="Pan H."/>
            <person name="Kapheim K."/>
        </authorList>
    </citation>
    <scope>NUCLEOTIDE SEQUENCE [LARGE SCALE GENOMIC DNA]</scope>
    <source>
        <strain evidence="1">0111107301</strain>
        <tissue evidence="1">Whole body</tissue>
    </source>
</reference>
<organism evidence="1 2">
    <name type="scientific">Melipona quadrifasciata</name>
    <dbReference type="NCBI Taxonomy" id="166423"/>
    <lineage>
        <taxon>Eukaryota</taxon>
        <taxon>Metazoa</taxon>
        <taxon>Ecdysozoa</taxon>
        <taxon>Arthropoda</taxon>
        <taxon>Hexapoda</taxon>
        <taxon>Insecta</taxon>
        <taxon>Pterygota</taxon>
        <taxon>Neoptera</taxon>
        <taxon>Endopterygota</taxon>
        <taxon>Hymenoptera</taxon>
        <taxon>Apocrita</taxon>
        <taxon>Aculeata</taxon>
        <taxon>Apoidea</taxon>
        <taxon>Anthophila</taxon>
        <taxon>Apidae</taxon>
        <taxon>Melipona</taxon>
    </lineage>
</organism>
<protein>
    <submittedName>
        <fullName evidence="1">Uncharacterized protein</fullName>
    </submittedName>
</protein>
<gene>
    <name evidence="1" type="ORF">WN51_13989</name>
</gene>
<dbReference type="Proteomes" id="UP000053105">
    <property type="component" value="Unassembled WGS sequence"/>
</dbReference>
<dbReference type="AlphaFoldDB" id="A0A0N0BFV8"/>
<dbReference type="EMBL" id="KQ435794">
    <property type="protein sequence ID" value="KOX73911.1"/>
    <property type="molecule type" value="Genomic_DNA"/>
</dbReference>
<evidence type="ECO:0000313" key="1">
    <source>
        <dbReference type="EMBL" id="KOX73911.1"/>
    </source>
</evidence>
<proteinExistence type="predicted"/>
<evidence type="ECO:0000313" key="2">
    <source>
        <dbReference type="Proteomes" id="UP000053105"/>
    </source>
</evidence>
<sequence length="679" mass="77839">MTTSSYWETVSCSQQYCDEDAVKLGFRLLREVVILVKPVEKNFLPERLKQYRPEGGVPQENTSKASVVALLSIKFGLLVRKLHSHTCENDIRNFEVTLHALSLHSLIYISHITRIVASGAQNALARIERLAEGVMEFRELKNDHASLKHPSPARPVQASSIGHVLLKIFVKVKTPTTSNRVRDPILYTYIKALPYIHSADNLSALAPKKQFRAASSTDWEHAPVNANNAIRRARVNTCSENRATDDYTEDRQTRPCPGWKMESGAHQGNAAGIILKLSTFPMPRAGSSGTALGKGRASASLLERRRYVYAVFLSNDRFYLRANKVLQPSGIPQLRVSNTDWLAQAASGCALSVEVLPIFDVKESSVRNLARMGASPKRNLKEARTERERFSAVQFQILRKRSREKKNVDKRQFTKRVILEKRFKNYLNEFARIQIPVIWIRKAQKMMDIQDKISSRSKLRRRIFNIVESWTLICFRRLTSFERNLGHKRRLTDDKEGFGIFLGLIGPVSKKRTLRLNNGELGNYTKLIEFDQVVNAPEIRFLKSITVLSNFQYRNAKLITKPKSFYYISQLYGKILSTFYDITMNLSAQINLIKNMRKTTFSFTDIIVVEEEINPRLSKILLYGKYTNSVINGTVRDTEKENETQQLEGPLKKKSRHRVARRAIVNNYPHYEPEQHHQS</sequence>
<keyword evidence="2" id="KW-1185">Reference proteome</keyword>